<accession>A0A0S3PX75</accession>
<sequence length="55" mass="6161">MVSPARARAGLKTSQFIEDKQWLCFVFEKKSDAEAMLAAFGGDGFLPNRPEWLKA</sequence>
<evidence type="ECO:0000313" key="1">
    <source>
        <dbReference type="EMBL" id="BAT60484.1"/>
    </source>
</evidence>
<reference evidence="1 2" key="1">
    <citation type="submission" date="2015-08" db="EMBL/GenBank/DDBJ databases">
        <title>Investigation of the bacterial diversity of lava forest soil.</title>
        <authorList>
            <person name="Lee J.S."/>
        </authorList>
    </citation>
    <scope>NUCLEOTIDE SEQUENCE [LARGE SCALE GENOMIC DNA]</scope>
    <source>
        <strain evidence="1 2">GJW-30</strain>
    </source>
</reference>
<protein>
    <submittedName>
        <fullName evidence="1">Uncharacterized protein</fullName>
    </submittedName>
</protein>
<dbReference type="Proteomes" id="UP000236884">
    <property type="component" value="Chromosome"/>
</dbReference>
<name>A0A0S3PX75_9BRAD</name>
<dbReference type="KEGG" id="vgo:GJW-30_1_03028"/>
<gene>
    <name evidence="1" type="ORF">GJW-30_1_03028</name>
</gene>
<keyword evidence="2" id="KW-1185">Reference proteome</keyword>
<dbReference type="EMBL" id="AP014946">
    <property type="protein sequence ID" value="BAT60484.1"/>
    <property type="molecule type" value="Genomic_DNA"/>
</dbReference>
<dbReference type="AlphaFoldDB" id="A0A0S3PX75"/>
<evidence type="ECO:0000313" key="2">
    <source>
        <dbReference type="Proteomes" id="UP000236884"/>
    </source>
</evidence>
<proteinExistence type="predicted"/>
<organism evidence="1 2">
    <name type="scientific">Variibacter gotjawalensis</name>
    <dbReference type="NCBI Taxonomy" id="1333996"/>
    <lineage>
        <taxon>Bacteria</taxon>
        <taxon>Pseudomonadati</taxon>
        <taxon>Pseudomonadota</taxon>
        <taxon>Alphaproteobacteria</taxon>
        <taxon>Hyphomicrobiales</taxon>
        <taxon>Nitrobacteraceae</taxon>
        <taxon>Variibacter</taxon>
    </lineage>
</organism>